<keyword evidence="8" id="KW-0446">Lipid-binding</keyword>
<dbReference type="Gramene" id="ONH93553">
    <property type="protein sequence ID" value="ONH93553"/>
    <property type="gene ID" value="PRUPE_8G238000"/>
</dbReference>
<evidence type="ECO:0000256" key="10">
    <source>
        <dbReference type="ARBA" id="ARBA00023180"/>
    </source>
</evidence>
<evidence type="ECO:0000256" key="6">
    <source>
        <dbReference type="ARBA" id="ARBA00022622"/>
    </source>
</evidence>
<name>A0A251N2L2_PRUPE</name>
<dbReference type="PANTHER" id="PTHR33044">
    <property type="entry name" value="BIFUNCTIONAL INHIBITOR/LIPID-TRANSFER PROTEIN/SEED STORAGE 2S ALBUMIN SUPERFAMILY PROTEIN-RELATED"/>
    <property type="match status" value="1"/>
</dbReference>
<dbReference type="AlphaFoldDB" id="A0A251N2L2"/>
<dbReference type="InterPro" id="IPR000528">
    <property type="entry name" value="Plant_nsLTP"/>
</dbReference>
<gene>
    <name evidence="15" type="ORF">PRUPE_8G238000</name>
</gene>
<dbReference type="InterPro" id="IPR016140">
    <property type="entry name" value="Bifunc_inhib/LTP/seed_store"/>
</dbReference>
<comment type="subcellular location">
    <subcellularLocation>
        <location evidence="2">Cell membrane</location>
        <topology evidence="2">Lipid-anchor</topology>
        <topology evidence="2">GPI-anchor</topology>
    </subcellularLocation>
</comment>
<dbReference type="OrthoDB" id="911994at2759"/>
<dbReference type="InterPro" id="IPR036312">
    <property type="entry name" value="Bifun_inhib/LTP/seed_sf"/>
</dbReference>
<evidence type="ECO:0000256" key="8">
    <source>
        <dbReference type="ARBA" id="ARBA00023121"/>
    </source>
</evidence>
<feature type="chain" id="PRO_5013213530" description="Bifunctional inhibitor/plant lipid transfer protein/seed storage helical domain-containing protein" evidence="13">
    <location>
        <begin position="26"/>
        <end position="162"/>
    </location>
</feature>
<evidence type="ECO:0000256" key="3">
    <source>
        <dbReference type="ARBA" id="ARBA00009748"/>
    </source>
</evidence>
<feature type="domain" description="Bifunctional inhibitor/plant lipid transfer protein/seed storage helical" evidence="14">
    <location>
        <begin position="29"/>
        <end position="106"/>
    </location>
</feature>
<dbReference type="SUPFAM" id="SSF47699">
    <property type="entry name" value="Bifunctional inhibitor/lipid-transfer protein/seed storage 2S albumin"/>
    <property type="match status" value="1"/>
</dbReference>
<dbReference type="Pfam" id="PF14368">
    <property type="entry name" value="LTP_2"/>
    <property type="match status" value="1"/>
</dbReference>
<keyword evidence="4" id="KW-0813">Transport</keyword>
<protein>
    <recommendedName>
        <fullName evidence="14">Bifunctional inhibitor/plant lipid transfer protein/seed storage helical domain-containing protein</fullName>
    </recommendedName>
</protein>
<dbReference type="FunFam" id="1.10.110.10:FF:000001">
    <property type="entry name" value="Bifunctional inhibitor/lipid-transfer protein/seed storage 2S albumin superfamily protein"/>
    <property type="match status" value="1"/>
</dbReference>
<keyword evidence="6" id="KW-0336">GPI-anchor</keyword>
<evidence type="ECO:0000313" key="16">
    <source>
        <dbReference type="Proteomes" id="UP000006882"/>
    </source>
</evidence>
<dbReference type="eggNOG" id="ENOG502S3F2">
    <property type="taxonomic scope" value="Eukaryota"/>
</dbReference>
<dbReference type="GO" id="GO:0005886">
    <property type="term" value="C:plasma membrane"/>
    <property type="evidence" value="ECO:0007669"/>
    <property type="project" value="UniProtKB-SubCell"/>
</dbReference>
<feature type="region of interest" description="Disordered" evidence="12">
    <location>
        <begin position="102"/>
        <end position="135"/>
    </location>
</feature>
<evidence type="ECO:0000256" key="7">
    <source>
        <dbReference type="ARBA" id="ARBA00022729"/>
    </source>
</evidence>
<sequence>MAVRGIEIVLALVLAVVLREGTVDAQSSCTNVIISMSPCLDYVTGNSSTPSSSCCSQFANVVSSQPKCLCEVLNGGSSSVGVNINQTQALALPSACKVQTPPLSRCSGSSPTGSPSGAPTSPSGSGSKTVPSPSHGNSNKMAFPLLFFLLFIASYASTSTAN</sequence>
<evidence type="ECO:0000256" key="2">
    <source>
        <dbReference type="ARBA" id="ARBA00004609"/>
    </source>
</evidence>
<organism evidence="15 16">
    <name type="scientific">Prunus persica</name>
    <name type="common">Peach</name>
    <name type="synonym">Amygdalus persica</name>
    <dbReference type="NCBI Taxonomy" id="3760"/>
    <lineage>
        <taxon>Eukaryota</taxon>
        <taxon>Viridiplantae</taxon>
        <taxon>Streptophyta</taxon>
        <taxon>Embryophyta</taxon>
        <taxon>Tracheophyta</taxon>
        <taxon>Spermatophyta</taxon>
        <taxon>Magnoliopsida</taxon>
        <taxon>eudicotyledons</taxon>
        <taxon>Gunneridae</taxon>
        <taxon>Pentapetalae</taxon>
        <taxon>rosids</taxon>
        <taxon>fabids</taxon>
        <taxon>Rosales</taxon>
        <taxon>Rosaceae</taxon>
        <taxon>Amygdaloideae</taxon>
        <taxon>Amygdaleae</taxon>
        <taxon>Prunus</taxon>
    </lineage>
</organism>
<evidence type="ECO:0000259" key="14">
    <source>
        <dbReference type="SMART" id="SM00499"/>
    </source>
</evidence>
<dbReference type="Gene3D" id="1.10.110.10">
    <property type="entry name" value="Plant lipid-transfer and hydrophobic proteins"/>
    <property type="match status" value="1"/>
</dbReference>
<keyword evidence="16" id="KW-1185">Reference proteome</keyword>
<evidence type="ECO:0000256" key="12">
    <source>
        <dbReference type="SAM" id="MobiDB-lite"/>
    </source>
</evidence>
<dbReference type="SMART" id="SM00499">
    <property type="entry name" value="AAI"/>
    <property type="match status" value="1"/>
</dbReference>
<keyword evidence="9" id="KW-1015">Disulfide bond</keyword>
<dbReference type="GO" id="GO:0098552">
    <property type="term" value="C:side of membrane"/>
    <property type="evidence" value="ECO:0007669"/>
    <property type="project" value="UniProtKB-KW"/>
</dbReference>
<evidence type="ECO:0000256" key="9">
    <source>
        <dbReference type="ARBA" id="ARBA00023157"/>
    </source>
</evidence>
<dbReference type="CDD" id="cd00010">
    <property type="entry name" value="AAI_LTSS"/>
    <property type="match status" value="1"/>
</dbReference>
<dbReference type="Proteomes" id="UP000006882">
    <property type="component" value="Chromosome G8"/>
</dbReference>
<dbReference type="EMBL" id="CM007658">
    <property type="protein sequence ID" value="ONH93553.1"/>
    <property type="molecule type" value="Genomic_DNA"/>
</dbReference>
<reference evidence="15 16" key="1">
    <citation type="journal article" date="2013" name="Nat. Genet.">
        <title>The high-quality draft genome of peach (Prunus persica) identifies unique patterns of genetic diversity, domestication and genome evolution.</title>
        <authorList>
            <consortium name="International Peach Genome Initiative"/>
            <person name="Verde I."/>
            <person name="Abbott A.G."/>
            <person name="Scalabrin S."/>
            <person name="Jung S."/>
            <person name="Shu S."/>
            <person name="Marroni F."/>
            <person name="Zhebentyayeva T."/>
            <person name="Dettori M.T."/>
            <person name="Grimwood J."/>
            <person name="Cattonaro F."/>
            <person name="Zuccolo A."/>
            <person name="Rossini L."/>
            <person name="Jenkins J."/>
            <person name="Vendramin E."/>
            <person name="Meisel L.A."/>
            <person name="Decroocq V."/>
            <person name="Sosinski B."/>
            <person name="Prochnik S."/>
            <person name="Mitros T."/>
            <person name="Policriti A."/>
            <person name="Cipriani G."/>
            <person name="Dondini L."/>
            <person name="Ficklin S."/>
            <person name="Goodstein D.M."/>
            <person name="Xuan P."/>
            <person name="Del Fabbro C."/>
            <person name="Aramini V."/>
            <person name="Copetti D."/>
            <person name="Gonzalez S."/>
            <person name="Horner D.S."/>
            <person name="Falchi R."/>
            <person name="Lucas S."/>
            <person name="Mica E."/>
            <person name="Maldonado J."/>
            <person name="Lazzari B."/>
            <person name="Bielenberg D."/>
            <person name="Pirona R."/>
            <person name="Miculan M."/>
            <person name="Barakat A."/>
            <person name="Testolin R."/>
            <person name="Stella A."/>
            <person name="Tartarini S."/>
            <person name="Tonutti P."/>
            <person name="Arus P."/>
            <person name="Orellana A."/>
            <person name="Wells C."/>
            <person name="Main D."/>
            <person name="Vizzotto G."/>
            <person name="Silva H."/>
            <person name="Salamini F."/>
            <person name="Schmutz J."/>
            <person name="Morgante M."/>
            <person name="Rokhsar D.S."/>
        </authorList>
    </citation>
    <scope>NUCLEOTIDE SEQUENCE [LARGE SCALE GENOMIC DNA]</scope>
    <source>
        <strain evidence="16">cv. Nemared</strain>
    </source>
</reference>
<evidence type="ECO:0000256" key="1">
    <source>
        <dbReference type="ARBA" id="ARBA00003211"/>
    </source>
</evidence>
<dbReference type="PRINTS" id="PR00382">
    <property type="entry name" value="LIPIDTRNSFER"/>
</dbReference>
<evidence type="ECO:0000313" key="15">
    <source>
        <dbReference type="EMBL" id="ONH93553.1"/>
    </source>
</evidence>
<feature type="signal peptide" evidence="13">
    <location>
        <begin position="1"/>
        <end position="25"/>
    </location>
</feature>
<keyword evidence="6" id="KW-0472">Membrane</keyword>
<accession>A0A251N2L2</accession>
<evidence type="ECO:0000256" key="11">
    <source>
        <dbReference type="ARBA" id="ARBA00023288"/>
    </source>
</evidence>
<evidence type="ECO:0000256" key="13">
    <source>
        <dbReference type="SAM" id="SignalP"/>
    </source>
</evidence>
<keyword evidence="5" id="KW-1003">Cell membrane</keyword>
<dbReference type="SMR" id="A0A251N2L2"/>
<keyword evidence="10" id="KW-0325">Glycoprotein</keyword>
<comment type="function">
    <text evidence="1">Plant non-specific lipid-transfer proteins transfer phospholipids as well as galactolipids across membranes. May play a role in wax or cutin deposition in the cell walls of expanding epidermal cells and certain secretory tissues.</text>
</comment>
<dbReference type="GO" id="GO:0006869">
    <property type="term" value="P:lipid transport"/>
    <property type="evidence" value="ECO:0007669"/>
    <property type="project" value="InterPro"/>
</dbReference>
<keyword evidence="11" id="KW-0449">Lipoprotein</keyword>
<keyword evidence="7 13" id="KW-0732">Signal</keyword>
<dbReference type="GO" id="GO:0008289">
    <property type="term" value="F:lipid binding"/>
    <property type="evidence" value="ECO:0007669"/>
    <property type="project" value="UniProtKB-KW"/>
</dbReference>
<evidence type="ECO:0000256" key="5">
    <source>
        <dbReference type="ARBA" id="ARBA00022475"/>
    </source>
</evidence>
<dbReference type="InterPro" id="IPR043325">
    <property type="entry name" value="LTSS"/>
</dbReference>
<feature type="compositionally biased region" description="Low complexity" evidence="12">
    <location>
        <begin position="107"/>
        <end position="134"/>
    </location>
</feature>
<dbReference type="STRING" id="3760.A0A251N2L2"/>
<comment type="similarity">
    <text evidence="3">Belongs to the plant LTP family.</text>
</comment>
<proteinExistence type="inferred from homology"/>
<evidence type="ECO:0000256" key="4">
    <source>
        <dbReference type="ARBA" id="ARBA00022448"/>
    </source>
</evidence>